<reference evidence="2 3" key="1">
    <citation type="submission" date="2016-10" db="EMBL/GenBank/DDBJ databases">
        <authorList>
            <person name="de Groot N.N."/>
        </authorList>
    </citation>
    <scope>NUCLEOTIDE SEQUENCE [LARGE SCALE GENOMIC DNA]</scope>
    <source>
        <strain evidence="2 3">CGMCC 4.5506</strain>
    </source>
</reference>
<dbReference type="Proteomes" id="UP000199494">
    <property type="component" value="Unassembled WGS sequence"/>
</dbReference>
<protein>
    <submittedName>
        <fullName evidence="2">Uncharacterized protein</fullName>
    </submittedName>
</protein>
<proteinExistence type="predicted"/>
<dbReference type="AlphaFoldDB" id="A0A1G6SAE0"/>
<evidence type="ECO:0000313" key="3">
    <source>
        <dbReference type="Proteomes" id="UP000199494"/>
    </source>
</evidence>
<name>A0A1G6SAE0_9PSEU</name>
<organism evidence="2 3">
    <name type="scientific">Prauserella marina</name>
    <dbReference type="NCBI Taxonomy" id="530584"/>
    <lineage>
        <taxon>Bacteria</taxon>
        <taxon>Bacillati</taxon>
        <taxon>Actinomycetota</taxon>
        <taxon>Actinomycetes</taxon>
        <taxon>Pseudonocardiales</taxon>
        <taxon>Pseudonocardiaceae</taxon>
        <taxon>Prauserella</taxon>
    </lineage>
</organism>
<feature type="compositionally biased region" description="Polar residues" evidence="1">
    <location>
        <begin position="170"/>
        <end position="185"/>
    </location>
</feature>
<sequence length="192" mass="21630">MFIYSSGQAAHYSKRHKAQGKFATRRVGSITDTFRPRYNRYRVLVPLPAFGRLGSRTNLKPANSGRHRGAVDNAADPAAEDHELTSYLAALAPESDPESTGSGRRFGDAQVYQLRVNLIASQQLKELAAFRGTSPQALAQEWVLERLAWESQIESEERAQRHAEPRATGEPQTDQYFFDQQQWEQSARGPLR</sequence>
<dbReference type="STRING" id="530584.SAMN05421630_10656"/>
<evidence type="ECO:0000313" key="2">
    <source>
        <dbReference type="EMBL" id="SDD13146.1"/>
    </source>
</evidence>
<evidence type="ECO:0000256" key="1">
    <source>
        <dbReference type="SAM" id="MobiDB-lite"/>
    </source>
</evidence>
<gene>
    <name evidence="2" type="ORF">SAMN05421630_10656</name>
</gene>
<feature type="compositionally biased region" description="Basic and acidic residues" evidence="1">
    <location>
        <begin position="155"/>
        <end position="167"/>
    </location>
</feature>
<accession>A0A1G6SAE0</accession>
<feature type="region of interest" description="Disordered" evidence="1">
    <location>
        <begin position="154"/>
        <end position="192"/>
    </location>
</feature>
<dbReference type="EMBL" id="FMZE01000006">
    <property type="protein sequence ID" value="SDD13146.1"/>
    <property type="molecule type" value="Genomic_DNA"/>
</dbReference>
<keyword evidence="3" id="KW-1185">Reference proteome</keyword>